<comment type="caution">
    <text evidence="2">The sequence shown here is derived from an EMBL/GenBank/DDBJ whole genome shotgun (WGS) entry which is preliminary data.</text>
</comment>
<gene>
    <name evidence="2" type="ORF">DB30_00751</name>
</gene>
<dbReference type="RefSeq" id="WP_052547083.1">
    <property type="nucleotide sequence ID" value="NZ_JMCC02000011.1"/>
</dbReference>
<dbReference type="AlphaFoldDB" id="A0A0C2D5K6"/>
<accession>A0A0C2D5K6</accession>
<dbReference type="EMBL" id="JMCC02000011">
    <property type="protein sequence ID" value="KIG18466.1"/>
    <property type="molecule type" value="Genomic_DNA"/>
</dbReference>
<sequence length="169" mass="17606">MATSEVAAAPVEPDDAAEEQAPPPRLVLGVRPPDAVSWRIHGPLEPKTAIETGASVSCTTTFTARKAERAALAGSSTPQTEPHGVLGGPMPARSRSSSQARVMVEVGDVVVFPGEGYALDLEFAAQPEGVGVYGLFTGAKGDSWKLFFERATKIEISVAGHRLVTPASP</sequence>
<feature type="region of interest" description="Disordered" evidence="1">
    <location>
        <begin position="69"/>
        <end position="99"/>
    </location>
</feature>
<organism evidence="2 3">
    <name type="scientific">Enhygromyxa salina</name>
    <dbReference type="NCBI Taxonomy" id="215803"/>
    <lineage>
        <taxon>Bacteria</taxon>
        <taxon>Pseudomonadati</taxon>
        <taxon>Myxococcota</taxon>
        <taxon>Polyangia</taxon>
        <taxon>Nannocystales</taxon>
        <taxon>Nannocystaceae</taxon>
        <taxon>Enhygromyxa</taxon>
    </lineage>
</organism>
<feature type="compositionally biased region" description="Low complexity" evidence="1">
    <location>
        <begin position="1"/>
        <end position="11"/>
    </location>
</feature>
<evidence type="ECO:0000313" key="2">
    <source>
        <dbReference type="EMBL" id="KIG18466.1"/>
    </source>
</evidence>
<evidence type="ECO:0000313" key="3">
    <source>
        <dbReference type="Proteomes" id="UP000031599"/>
    </source>
</evidence>
<protein>
    <submittedName>
        <fullName evidence="2">Uncharacterized protein</fullName>
    </submittedName>
</protein>
<feature type="region of interest" description="Disordered" evidence="1">
    <location>
        <begin position="1"/>
        <end position="30"/>
    </location>
</feature>
<dbReference type="Proteomes" id="UP000031599">
    <property type="component" value="Unassembled WGS sequence"/>
</dbReference>
<evidence type="ECO:0000256" key="1">
    <source>
        <dbReference type="SAM" id="MobiDB-lite"/>
    </source>
</evidence>
<name>A0A0C2D5K6_9BACT</name>
<reference evidence="2 3" key="1">
    <citation type="submission" date="2014-12" db="EMBL/GenBank/DDBJ databases">
        <title>Genome assembly of Enhygromyxa salina DSM 15201.</title>
        <authorList>
            <person name="Sharma G."/>
            <person name="Subramanian S."/>
        </authorList>
    </citation>
    <scope>NUCLEOTIDE SEQUENCE [LARGE SCALE GENOMIC DNA]</scope>
    <source>
        <strain evidence="2 3">DSM 15201</strain>
    </source>
</reference>
<proteinExistence type="predicted"/>